<evidence type="ECO:0000313" key="2">
    <source>
        <dbReference type="Proteomes" id="UP001168363"/>
    </source>
</evidence>
<evidence type="ECO:0000313" key="1">
    <source>
        <dbReference type="EMBL" id="MDO3397011.1"/>
    </source>
</evidence>
<keyword evidence="2" id="KW-1185">Reference proteome</keyword>
<proteinExistence type="predicted"/>
<dbReference type="RefSeq" id="WP_302709191.1">
    <property type="nucleotide sequence ID" value="NZ_JAULSC010000016.1"/>
</dbReference>
<dbReference type="Proteomes" id="UP001168363">
    <property type="component" value="Unassembled WGS sequence"/>
</dbReference>
<gene>
    <name evidence="1" type="ORF">QWJ41_14890</name>
</gene>
<reference evidence="1" key="1">
    <citation type="submission" date="2023-06" db="EMBL/GenBank/DDBJ databases">
        <title>Genome sequence of Nocardioides sp. SOB44.</title>
        <authorList>
            <person name="Zhang G."/>
        </authorList>
    </citation>
    <scope>NUCLEOTIDE SEQUENCE</scope>
    <source>
        <strain evidence="1">SOB44</strain>
    </source>
</reference>
<accession>A0ABT8TSS2</accession>
<protein>
    <submittedName>
        <fullName evidence="1">Uncharacterized protein</fullName>
    </submittedName>
</protein>
<dbReference type="EMBL" id="JAULSC010000016">
    <property type="protein sequence ID" value="MDO3397011.1"/>
    <property type="molecule type" value="Genomic_DNA"/>
</dbReference>
<organism evidence="1 2">
    <name type="scientific">Nocardioides cremeus</name>
    <dbReference type="NCBI Taxonomy" id="3058044"/>
    <lineage>
        <taxon>Bacteria</taxon>
        <taxon>Bacillati</taxon>
        <taxon>Actinomycetota</taxon>
        <taxon>Actinomycetes</taxon>
        <taxon>Propionibacteriales</taxon>
        <taxon>Nocardioidaceae</taxon>
        <taxon>Nocardioides</taxon>
    </lineage>
</organism>
<comment type="caution">
    <text evidence="1">The sequence shown here is derived from an EMBL/GenBank/DDBJ whole genome shotgun (WGS) entry which is preliminary data.</text>
</comment>
<name>A0ABT8TSS2_9ACTN</name>
<sequence>MSDGDQDWWRTPVEYGGMQPLSPLRMKELAGGVLGRPALTSAGERDMARAVLWLLDELEQERGHPVPAPRGSISIGPQV</sequence>